<reference evidence="2 3" key="1">
    <citation type="journal article" date="2016" name="Nat. Commun.">
        <title>Thousands of microbial genomes shed light on interconnected biogeochemical processes in an aquifer system.</title>
        <authorList>
            <person name="Anantharaman K."/>
            <person name="Brown C.T."/>
            <person name="Hug L.A."/>
            <person name="Sharon I."/>
            <person name="Castelle C.J."/>
            <person name="Probst A.J."/>
            <person name="Thomas B.C."/>
            <person name="Singh A."/>
            <person name="Wilkins M.J."/>
            <person name="Karaoz U."/>
            <person name="Brodie E.L."/>
            <person name="Williams K.H."/>
            <person name="Hubbard S.S."/>
            <person name="Banfield J.F."/>
        </authorList>
    </citation>
    <scope>NUCLEOTIDE SEQUENCE [LARGE SCALE GENOMIC DNA]</scope>
</reference>
<name>A0A1F8CSF0_9BACT</name>
<sequence length="78" mass="8842">MRQIKNLDKFYIVFALVFMTLAFLVIVIVKGIFSAVSVAREVDSELVESLTPRLNESGLEESARLLREKKIDSLDLGR</sequence>
<keyword evidence="1" id="KW-1133">Transmembrane helix</keyword>
<comment type="caution">
    <text evidence="2">The sequence shown here is derived from an EMBL/GenBank/DDBJ whole genome shotgun (WGS) entry which is preliminary data.</text>
</comment>
<organism evidence="2 3">
    <name type="scientific">Candidatus Woesebacteria bacterium RIFOXYB1_FULL_38_16</name>
    <dbReference type="NCBI Taxonomy" id="1802538"/>
    <lineage>
        <taxon>Bacteria</taxon>
        <taxon>Candidatus Woeseibacteriota</taxon>
    </lineage>
</organism>
<accession>A0A1F8CSF0</accession>
<gene>
    <name evidence="2" type="ORF">A2382_00345</name>
</gene>
<evidence type="ECO:0000313" key="2">
    <source>
        <dbReference type="EMBL" id="OGM79220.1"/>
    </source>
</evidence>
<dbReference type="EMBL" id="MGHY01000018">
    <property type="protein sequence ID" value="OGM79220.1"/>
    <property type="molecule type" value="Genomic_DNA"/>
</dbReference>
<keyword evidence="1" id="KW-0812">Transmembrane</keyword>
<evidence type="ECO:0000256" key="1">
    <source>
        <dbReference type="SAM" id="Phobius"/>
    </source>
</evidence>
<keyword evidence="1" id="KW-0472">Membrane</keyword>
<protein>
    <submittedName>
        <fullName evidence="2">Uncharacterized protein</fullName>
    </submittedName>
</protein>
<dbReference type="Proteomes" id="UP000178999">
    <property type="component" value="Unassembled WGS sequence"/>
</dbReference>
<evidence type="ECO:0000313" key="3">
    <source>
        <dbReference type="Proteomes" id="UP000178999"/>
    </source>
</evidence>
<dbReference type="AlphaFoldDB" id="A0A1F8CSF0"/>
<proteinExistence type="predicted"/>
<feature type="transmembrane region" description="Helical" evidence="1">
    <location>
        <begin position="12"/>
        <end position="33"/>
    </location>
</feature>
<dbReference type="STRING" id="1802538.A2382_00345"/>